<protein>
    <submittedName>
        <fullName evidence="3">Putative glycosyltransferase</fullName>
    </submittedName>
</protein>
<accession>A0A0A8J6V8</accession>
<dbReference type="GO" id="GO:0009103">
    <property type="term" value="P:lipopolysaccharide biosynthetic process"/>
    <property type="evidence" value="ECO:0007669"/>
    <property type="project" value="TreeGrafter"/>
</dbReference>
<dbReference type="RefSeq" id="WP_024192789.1">
    <property type="nucleotide sequence ID" value="NZ_AP021894.1"/>
</dbReference>
<dbReference type="Gene3D" id="3.40.50.2000">
    <property type="entry name" value="Glycogen Phosphorylase B"/>
    <property type="match status" value="1"/>
</dbReference>
<keyword evidence="1 3" id="KW-0808">Transferase</keyword>
<dbReference type="PANTHER" id="PTHR46401">
    <property type="entry name" value="GLYCOSYLTRANSFERASE WBBK-RELATED"/>
    <property type="match status" value="1"/>
</dbReference>
<dbReference type="GO" id="GO:0016757">
    <property type="term" value="F:glycosyltransferase activity"/>
    <property type="evidence" value="ECO:0007669"/>
    <property type="project" value="InterPro"/>
</dbReference>
<dbReference type="EMBL" id="AB812064">
    <property type="protein sequence ID" value="BAQ01777.1"/>
    <property type="molecule type" value="Genomic_DNA"/>
</dbReference>
<dbReference type="Pfam" id="PF00534">
    <property type="entry name" value="Glycos_transf_1"/>
    <property type="match status" value="1"/>
</dbReference>
<evidence type="ECO:0000256" key="1">
    <source>
        <dbReference type="ARBA" id="ARBA00022679"/>
    </source>
</evidence>
<evidence type="ECO:0000259" key="2">
    <source>
        <dbReference type="Pfam" id="PF00534"/>
    </source>
</evidence>
<dbReference type="InterPro" id="IPR001296">
    <property type="entry name" value="Glyco_trans_1"/>
</dbReference>
<organism evidence="3">
    <name type="scientific">Escherichia coli</name>
    <dbReference type="NCBI Taxonomy" id="562"/>
    <lineage>
        <taxon>Bacteria</taxon>
        <taxon>Pseudomonadati</taxon>
        <taxon>Pseudomonadota</taxon>
        <taxon>Gammaproteobacteria</taxon>
        <taxon>Enterobacterales</taxon>
        <taxon>Enterobacteriaceae</taxon>
        <taxon>Escherichia</taxon>
    </lineage>
</organism>
<reference evidence="3" key="1">
    <citation type="journal article" date="2014" name="DNA Res.">
        <title>A complete view of the genetic diversity of the Escherichia coli O-antigen biosynthesis gene cluster.</title>
        <authorList>
            <person name="Iguchi A."/>
            <person name="Iyoda S."/>
            <person name="Kikuchi T."/>
            <person name="Ogura Y."/>
            <person name="Katsura K."/>
            <person name="Ohnishi M."/>
            <person name="Hayashi T."/>
            <person name="Thomson N.R."/>
        </authorList>
    </citation>
    <scope>NUCLEOTIDE SEQUENCE</scope>
    <source>
        <strain evidence="3">E1541-68</strain>
    </source>
</reference>
<proteinExistence type="predicted"/>
<evidence type="ECO:0000313" key="3">
    <source>
        <dbReference type="EMBL" id="BAQ01777.1"/>
    </source>
</evidence>
<sequence>MINVVFCIRKDWKERPGGDVIQLVETKNAIESAYKCSINIISDPDEILNIHPDIVHIFNMQTFEESKLFLTKAKQIGAFCVLSTVYWDMHDAFFVNAMQKMHIYPSGKYFELLKRVFHLTCKVSVSIINKPYSLTNKYRKDMANFLGEFDAWLPNSEEEYEIIQREFRLKKEKYIALNAVSNNVFCFNYNENRNGILCVGRFEPIKNQLSVCKALLNTELNLILIGAAHAHNKDYLKKIQKVNAVNNNIHIITKNIEQYELNSYYNKCRVHVLASFRESPGLSSLEALATGANIVVSSSQFCPIDTYFKEIIGKHVFLCNPYSISSIRKAIEDAYNAPLMRKSINRFSWDLTAKQTYLAYQEIINNRD</sequence>
<dbReference type="SUPFAM" id="SSF53756">
    <property type="entry name" value="UDP-Glycosyltransferase/glycogen phosphorylase"/>
    <property type="match status" value="1"/>
</dbReference>
<name>A0A0A8J6V8_ECOLX</name>
<dbReference type="AlphaFoldDB" id="A0A0A8J6V8"/>
<dbReference type="PANTHER" id="PTHR46401:SF2">
    <property type="entry name" value="GLYCOSYLTRANSFERASE WBBK-RELATED"/>
    <property type="match status" value="1"/>
</dbReference>
<feature type="domain" description="Glycosyl transferase family 1" evidence="2">
    <location>
        <begin position="189"/>
        <end position="345"/>
    </location>
</feature>